<dbReference type="Proteomes" id="UP000260680">
    <property type="component" value="Unassembled WGS sequence"/>
</dbReference>
<organism evidence="3 4">
    <name type="scientific">Lacrimispora amygdalina</name>
    <dbReference type="NCBI Taxonomy" id="253257"/>
    <lineage>
        <taxon>Bacteria</taxon>
        <taxon>Bacillati</taxon>
        <taxon>Bacillota</taxon>
        <taxon>Clostridia</taxon>
        <taxon>Lachnospirales</taxon>
        <taxon>Lachnospiraceae</taxon>
        <taxon>Lacrimispora</taxon>
    </lineage>
</organism>
<feature type="transmembrane region" description="Helical" evidence="1">
    <location>
        <begin position="12"/>
        <end position="33"/>
    </location>
</feature>
<keyword evidence="1" id="KW-0472">Membrane</keyword>
<gene>
    <name evidence="3" type="ORF">DS742_28415</name>
</gene>
<reference evidence="3 4" key="1">
    <citation type="submission" date="2018-07" db="EMBL/GenBank/DDBJ databases">
        <title>New species, Clostridium PI-S10-A1B.</title>
        <authorList>
            <person name="Krishna G."/>
            <person name="Summeta K."/>
            <person name="Shikha S."/>
            <person name="Prabhu P.B."/>
            <person name="Suresh K."/>
        </authorList>
    </citation>
    <scope>NUCLEOTIDE SEQUENCE [LARGE SCALE GENOMIC DNA]</scope>
    <source>
        <strain evidence="3 4">PI-S10-A1B</strain>
    </source>
</reference>
<evidence type="ECO:0000313" key="3">
    <source>
        <dbReference type="EMBL" id="RFZ75544.1"/>
    </source>
</evidence>
<proteinExistence type="predicted"/>
<feature type="transmembrane region" description="Helical" evidence="1">
    <location>
        <begin position="53"/>
        <end position="73"/>
    </location>
</feature>
<dbReference type="InterPro" id="IPR000045">
    <property type="entry name" value="Prepilin_IV_endopep_pep"/>
</dbReference>
<accession>A0A3E2N3K2</accession>
<dbReference type="EMBL" id="QOHO01000157">
    <property type="protein sequence ID" value="RFZ75544.1"/>
    <property type="molecule type" value="Genomic_DNA"/>
</dbReference>
<dbReference type="AlphaFoldDB" id="A0A3E2N3K2"/>
<evidence type="ECO:0000259" key="2">
    <source>
        <dbReference type="Pfam" id="PF01478"/>
    </source>
</evidence>
<evidence type="ECO:0000313" key="4">
    <source>
        <dbReference type="Proteomes" id="UP000260680"/>
    </source>
</evidence>
<keyword evidence="1" id="KW-1133">Transmembrane helix</keyword>
<feature type="transmembrane region" description="Helical" evidence="1">
    <location>
        <begin position="165"/>
        <end position="192"/>
    </location>
</feature>
<evidence type="ECO:0000256" key="1">
    <source>
        <dbReference type="SAM" id="Phobius"/>
    </source>
</evidence>
<feature type="transmembrane region" description="Helical" evidence="1">
    <location>
        <begin position="204"/>
        <end position="224"/>
    </location>
</feature>
<dbReference type="GO" id="GO:0004190">
    <property type="term" value="F:aspartic-type endopeptidase activity"/>
    <property type="evidence" value="ECO:0007669"/>
    <property type="project" value="InterPro"/>
</dbReference>
<dbReference type="Pfam" id="PF01478">
    <property type="entry name" value="Peptidase_A24"/>
    <property type="match status" value="1"/>
</dbReference>
<feature type="domain" description="Prepilin type IV endopeptidase peptidase" evidence="2">
    <location>
        <begin position="91"/>
        <end position="190"/>
    </location>
</feature>
<dbReference type="Gene3D" id="1.20.120.1220">
    <property type="match status" value="1"/>
</dbReference>
<name>A0A3E2N3K2_9FIRM</name>
<feature type="transmembrane region" description="Helical" evidence="1">
    <location>
        <begin position="79"/>
        <end position="101"/>
    </location>
</feature>
<comment type="caution">
    <text evidence="3">The sequence shown here is derived from an EMBL/GenBank/DDBJ whole genome shotgun (WGS) entry which is preliminary data.</text>
</comment>
<keyword evidence="1" id="KW-0812">Transmembrane</keyword>
<feature type="transmembrane region" description="Helical" evidence="1">
    <location>
        <begin position="122"/>
        <end position="145"/>
    </location>
</feature>
<dbReference type="GO" id="GO:0016020">
    <property type="term" value="C:membrane"/>
    <property type="evidence" value="ECO:0007669"/>
    <property type="project" value="InterPro"/>
</dbReference>
<sequence>MGEKMNGILGTAVLTGVSSLVGYFIPELSYSFACYKCRRKGYQAPLRSNIYRWNGLSLVFTTGVTGLSCFLLPFDQAIFTMLVSYIAAFGICVDRLIRIIANEMLWVILAAGLTYRIHSNGLPGLLGSAGALLLVIVVFGFTMMFTYARKGTAGIGMGDVKLAMIIAITVGFPGVFYFLTGMACVIGFYCLAGMKCGFLVRDSTFPMCGHIMAGFLIALLWPYISITIL</sequence>
<protein>
    <recommendedName>
        <fullName evidence="2">Prepilin type IV endopeptidase peptidase domain-containing protein</fullName>
    </recommendedName>
</protein>